<organism evidence="3 4">
    <name type="scientific">Candidatus Filomicrobium marinum</name>
    <dbReference type="NCBI Taxonomy" id="1608628"/>
    <lineage>
        <taxon>Bacteria</taxon>
        <taxon>Pseudomonadati</taxon>
        <taxon>Pseudomonadota</taxon>
        <taxon>Alphaproteobacteria</taxon>
        <taxon>Hyphomicrobiales</taxon>
        <taxon>Hyphomicrobiaceae</taxon>
        <taxon>Filomicrobium</taxon>
    </lineage>
</organism>
<evidence type="ECO:0000313" key="3">
    <source>
        <dbReference type="EMBL" id="CPR21993.1"/>
    </source>
</evidence>
<dbReference type="PRINTS" id="PR00368">
    <property type="entry name" value="FADPNR"/>
</dbReference>
<sequence length="434" mass="47712">MSTQNIETTTPAPPTRNAVTRKALSKHGPAPKPVPVTIIGAGPFGLSVAAHLHGLGTDFRIIGTPMKSWRDNMPKGMQLKSTGFSSTLYDPDQSFTIRRYCEDHGIAFEDVGLPVKLETFTAYGLAFQKALVPNVEETTVIRVKRHHQGFILELANGQSFTSRNVVIGIGLDYFRNTPGELSGLPQELVTHCAEHHDLSIFKDKHVAVIGAGSSAIDSAVLLQEAGAKPLLIARKSTIEFGLDEPLHRPLLERLYRPMSGIGPGWQNRACTDMPWAFRYLPDQVRLRTVKEFLGPAGGWFMKERMAQVPRLLGHDLRHAHEALGKIRLQLSDISGREKAITVDHVIAATGYRQDVSRLPFIAPDIIDNLDRIGPTPRLSANFESSIPGLYFIGPISANTFGPVMRFSIGAAFTARRLSRHLARAAHSTQRSLST</sequence>
<keyword evidence="2" id="KW-0560">Oxidoreductase</keyword>
<dbReference type="EMBL" id="LN829119">
    <property type="protein sequence ID" value="CPR21993.1"/>
    <property type="molecule type" value="Genomic_DNA"/>
</dbReference>
<dbReference type="Gene3D" id="3.50.50.60">
    <property type="entry name" value="FAD/NAD(P)-binding domain"/>
    <property type="match status" value="1"/>
</dbReference>
<name>A0A0D6JJ58_9HYPH</name>
<accession>A0A0D6JJ58</accession>
<dbReference type="KEGG" id="fiy:BN1229_v1_3426"/>
<dbReference type="KEGG" id="fil:BN1229_v1_2489"/>
<dbReference type="AlphaFoldDB" id="A0A0D6JJ58"/>
<dbReference type="SUPFAM" id="SSF51905">
    <property type="entry name" value="FAD/NAD(P)-binding domain"/>
    <property type="match status" value="1"/>
</dbReference>
<evidence type="ECO:0000256" key="2">
    <source>
        <dbReference type="ARBA" id="ARBA00023002"/>
    </source>
</evidence>
<dbReference type="GO" id="GO:0016491">
    <property type="term" value="F:oxidoreductase activity"/>
    <property type="evidence" value="ECO:0007669"/>
    <property type="project" value="UniProtKB-KW"/>
</dbReference>
<dbReference type="RefSeq" id="WP_082101171.1">
    <property type="nucleotide sequence ID" value="NZ_LN829118.1"/>
</dbReference>
<keyword evidence="4" id="KW-1185">Reference proteome</keyword>
<dbReference type="Pfam" id="PF13738">
    <property type="entry name" value="Pyr_redox_3"/>
    <property type="match status" value="1"/>
</dbReference>
<protein>
    <submittedName>
        <fullName evidence="3">FAD-dependent pyridine nucleotide-disulphide oxidoreductase</fullName>
    </submittedName>
</protein>
<gene>
    <name evidence="3" type="ORF">YBN1229_v1_3426</name>
</gene>
<keyword evidence="1" id="KW-0285">Flavoprotein</keyword>
<dbReference type="PRINTS" id="PR00469">
    <property type="entry name" value="PNDRDTASEII"/>
</dbReference>
<dbReference type="Proteomes" id="UP000033187">
    <property type="component" value="Chromosome 1"/>
</dbReference>
<dbReference type="InterPro" id="IPR036188">
    <property type="entry name" value="FAD/NAD-bd_sf"/>
</dbReference>
<reference evidence="4" key="1">
    <citation type="submission" date="2015-02" db="EMBL/GenBank/DDBJ databases">
        <authorList>
            <person name="Chooi Y.-H."/>
        </authorList>
    </citation>
    <scope>NUCLEOTIDE SEQUENCE [LARGE SCALE GENOMIC DNA]</scope>
    <source>
        <strain evidence="4">strain Y</strain>
    </source>
</reference>
<evidence type="ECO:0000256" key="1">
    <source>
        <dbReference type="ARBA" id="ARBA00022630"/>
    </source>
</evidence>
<evidence type="ECO:0000313" key="4">
    <source>
        <dbReference type="Proteomes" id="UP000033187"/>
    </source>
</evidence>
<proteinExistence type="predicted"/>
<dbReference type="PANTHER" id="PTHR48105">
    <property type="entry name" value="THIOREDOXIN REDUCTASE 1-RELATED-RELATED"/>
    <property type="match status" value="1"/>
</dbReference>
<dbReference type="InterPro" id="IPR050097">
    <property type="entry name" value="Ferredoxin-NADP_redctase_2"/>
</dbReference>
<dbReference type="OrthoDB" id="9773233at2"/>